<sequence length="298" mass="31661">MVELILLAAEGDVETVSDALMELDALSVSVEDADADSEAEQALFGEPGMPPPRAGWQRSTVKALYPDEEAALEAATLLLAQEWAGDVHVVAVQDVPDADWVRLTQSQFAPVEITPSFWIVPTWHEPPAQAEQIIRLDPGLAFGTGTHPTTRMCLRWIATHAPELSPAWVRTLDYGCGSGILAIGAALHGAQGIDAVDIDPAAVEATSHNAQANGVTLRAGLPDLAQGAYPLVLANILATPLKLLAPLLCAHVAPGGHLVLAGILERQADELTAAYAPWLRLQVSDRDDGWILMTAHRA</sequence>
<evidence type="ECO:0000256" key="3">
    <source>
        <dbReference type="ARBA" id="ARBA00022603"/>
    </source>
</evidence>
<proteinExistence type="inferred from homology"/>
<dbReference type="InterPro" id="IPR004498">
    <property type="entry name" value="Ribosomal_PrmA_MeTrfase"/>
</dbReference>
<dbReference type="InterPro" id="IPR050078">
    <property type="entry name" value="Ribosomal_L11_MeTrfase_PrmA"/>
</dbReference>
<keyword evidence="8" id="KW-1185">Reference proteome</keyword>
<dbReference type="GO" id="GO:0005840">
    <property type="term" value="C:ribosome"/>
    <property type="evidence" value="ECO:0007669"/>
    <property type="project" value="UniProtKB-KW"/>
</dbReference>
<comment type="catalytic activity">
    <reaction evidence="6">
        <text>L-lysyl-[protein] + 3 S-adenosyl-L-methionine = N(6),N(6),N(6)-trimethyl-L-lysyl-[protein] + 3 S-adenosyl-L-homocysteine + 3 H(+)</text>
        <dbReference type="Rhea" id="RHEA:54192"/>
        <dbReference type="Rhea" id="RHEA-COMP:9752"/>
        <dbReference type="Rhea" id="RHEA-COMP:13826"/>
        <dbReference type="ChEBI" id="CHEBI:15378"/>
        <dbReference type="ChEBI" id="CHEBI:29969"/>
        <dbReference type="ChEBI" id="CHEBI:57856"/>
        <dbReference type="ChEBI" id="CHEBI:59789"/>
        <dbReference type="ChEBI" id="CHEBI:61961"/>
    </reaction>
</comment>
<dbReference type="PANTHER" id="PTHR43648:SF1">
    <property type="entry name" value="ELECTRON TRANSFER FLAVOPROTEIN BETA SUBUNIT LYSINE METHYLTRANSFERASE"/>
    <property type="match status" value="1"/>
</dbReference>
<dbReference type="HAMAP" id="MF_00735">
    <property type="entry name" value="Methyltr_PrmA"/>
    <property type="match status" value="1"/>
</dbReference>
<dbReference type="PANTHER" id="PTHR43648">
    <property type="entry name" value="ELECTRON TRANSFER FLAVOPROTEIN BETA SUBUNIT LYSINE METHYLTRANSFERASE"/>
    <property type="match status" value="1"/>
</dbReference>
<dbReference type="EMBL" id="PSNX01000001">
    <property type="protein sequence ID" value="PPE67936.1"/>
    <property type="molecule type" value="Genomic_DNA"/>
</dbReference>
<evidence type="ECO:0000256" key="6">
    <source>
        <dbReference type="HAMAP-Rule" id="MF_00735"/>
    </source>
</evidence>
<feature type="binding site" evidence="6">
    <location>
        <position position="235"/>
    </location>
    <ligand>
        <name>S-adenosyl-L-methionine</name>
        <dbReference type="ChEBI" id="CHEBI:59789"/>
    </ligand>
</feature>
<dbReference type="Proteomes" id="UP000238605">
    <property type="component" value="Unassembled WGS sequence"/>
</dbReference>
<keyword evidence="7" id="KW-0687">Ribonucleoprotein</keyword>
<dbReference type="PIRSF" id="PIRSF000401">
    <property type="entry name" value="RPL11_MTase"/>
    <property type="match status" value="1"/>
</dbReference>
<comment type="similarity">
    <text evidence="1 6">Belongs to the methyltransferase superfamily. PrmA family.</text>
</comment>
<name>A0A2S5SYX8_9BURK</name>
<dbReference type="RefSeq" id="WP_104299805.1">
    <property type="nucleotide sequence ID" value="NZ_PSNX01000001.1"/>
</dbReference>
<comment type="caution">
    <text evidence="7">The sequence shown here is derived from an EMBL/GenBank/DDBJ whole genome shotgun (WGS) entry which is preliminary data.</text>
</comment>
<dbReference type="InterPro" id="IPR029063">
    <property type="entry name" value="SAM-dependent_MTases_sf"/>
</dbReference>
<feature type="binding site" evidence="6">
    <location>
        <position position="197"/>
    </location>
    <ligand>
        <name>S-adenosyl-L-methionine</name>
        <dbReference type="ChEBI" id="CHEBI:59789"/>
    </ligand>
</feature>
<comment type="subcellular location">
    <subcellularLocation>
        <location evidence="6">Cytoplasm</location>
    </subcellularLocation>
</comment>
<feature type="binding site" evidence="6">
    <location>
        <position position="150"/>
    </location>
    <ligand>
        <name>S-adenosyl-L-methionine</name>
        <dbReference type="ChEBI" id="CHEBI:59789"/>
    </ligand>
</feature>
<dbReference type="Gene3D" id="3.40.50.150">
    <property type="entry name" value="Vaccinia Virus protein VP39"/>
    <property type="match status" value="1"/>
</dbReference>
<dbReference type="AlphaFoldDB" id="A0A2S5SYX8"/>
<dbReference type="GO" id="GO:0016279">
    <property type="term" value="F:protein-lysine N-methyltransferase activity"/>
    <property type="evidence" value="ECO:0007669"/>
    <property type="project" value="TreeGrafter"/>
</dbReference>
<dbReference type="CDD" id="cd02440">
    <property type="entry name" value="AdoMet_MTases"/>
    <property type="match status" value="1"/>
</dbReference>
<evidence type="ECO:0000256" key="5">
    <source>
        <dbReference type="ARBA" id="ARBA00022691"/>
    </source>
</evidence>
<comment type="function">
    <text evidence="6">Methylates ribosomal protein L11.</text>
</comment>
<dbReference type="Pfam" id="PF06325">
    <property type="entry name" value="PrmA"/>
    <property type="match status" value="1"/>
</dbReference>
<feature type="binding site" evidence="6">
    <location>
        <position position="175"/>
    </location>
    <ligand>
        <name>S-adenosyl-L-methionine</name>
        <dbReference type="ChEBI" id="CHEBI:59789"/>
    </ligand>
</feature>
<evidence type="ECO:0000313" key="7">
    <source>
        <dbReference type="EMBL" id="PPE67936.1"/>
    </source>
</evidence>
<keyword evidence="2 6" id="KW-0963">Cytoplasm</keyword>
<evidence type="ECO:0000256" key="4">
    <source>
        <dbReference type="ARBA" id="ARBA00022679"/>
    </source>
</evidence>
<organism evidence="7 8">
    <name type="scientific">Caldimonas caldifontis</name>
    <dbReference type="NCBI Taxonomy" id="1452508"/>
    <lineage>
        <taxon>Bacteria</taxon>
        <taxon>Pseudomonadati</taxon>
        <taxon>Pseudomonadota</taxon>
        <taxon>Betaproteobacteria</taxon>
        <taxon>Burkholderiales</taxon>
        <taxon>Sphaerotilaceae</taxon>
        <taxon>Caldimonas</taxon>
    </lineage>
</organism>
<reference evidence="7 8" key="1">
    <citation type="submission" date="2018-02" db="EMBL/GenBank/DDBJ databases">
        <title>Reclassifiation of [Polyangium] brachysporum DSM 7029 as Guopingzhaonella breviflexa gen. nov., sp. nov., a member of the family Comamonadaceae.</title>
        <authorList>
            <person name="Tang B."/>
        </authorList>
    </citation>
    <scope>NUCLEOTIDE SEQUENCE [LARGE SCALE GENOMIC DNA]</scope>
    <source>
        <strain evidence="7 8">BCRC 80649</strain>
    </source>
</reference>
<accession>A0A2S5SYX8</accession>
<dbReference type="NCBIfam" id="TIGR00406">
    <property type="entry name" value="prmA"/>
    <property type="match status" value="1"/>
</dbReference>
<protein>
    <recommendedName>
        <fullName evidence="6">Ribosomal protein L11 methyltransferase</fullName>
        <shortName evidence="6">L11 Mtase</shortName>
        <ecNumber evidence="6">2.1.1.-</ecNumber>
    </recommendedName>
</protein>
<keyword evidence="7" id="KW-0689">Ribosomal protein</keyword>
<evidence type="ECO:0000256" key="2">
    <source>
        <dbReference type="ARBA" id="ARBA00022490"/>
    </source>
</evidence>
<evidence type="ECO:0000256" key="1">
    <source>
        <dbReference type="ARBA" id="ARBA00009741"/>
    </source>
</evidence>
<evidence type="ECO:0000313" key="8">
    <source>
        <dbReference type="Proteomes" id="UP000238605"/>
    </source>
</evidence>
<gene>
    <name evidence="6" type="primary">prmA</name>
    <name evidence="7" type="ORF">C1704_00170</name>
</gene>
<dbReference type="OrthoDB" id="9785995at2"/>
<dbReference type="GO" id="GO:0032259">
    <property type="term" value="P:methylation"/>
    <property type="evidence" value="ECO:0007669"/>
    <property type="project" value="UniProtKB-KW"/>
</dbReference>
<dbReference type="SUPFAM" id="SSF53335">
    <property type="entry name" value="S-adenosyl-L-methionine-dependent methyltransferases"/>
    <property type="match status" value="1"/>
</dbReference>
<keyword evidence="5 6" id="KW-0949">S-adenosyl-L-methionine</keyword>
<keyword evidence="4 6" id="KW-0808">Transferase</keyword>
<dbReference type="EC" id="2.1.1.-" evidence="6"/>
<keyword evidence="3 6" id="KW-0489">Methyltransferase</keyword>
<dbReference type="GO" id="GO:0005829">
    <property type="term" value="C:cytosol"/>
    <property type="evidence" value="ECO:0007669"/>
    <property type="project" value="TreeGrafter"/>
</dbReference>